<dbReference type="Pfam" id="PF03009">
    <property type="entry name" value="GDPD"/>
    <property type="match status" value="1"/>
</dbReference>
<proteinExistence type="predicted"/>
<keyword evidence="3" id="KW-1185">Reference proteome</keyword>
<feature type="domain" description="GP-PDE" evidence="1">
    <location>
        <begin position="2"/>
        <end position="242"/>
    </location>
</feature>
<dbReference type="InterPro" id="IPR030395">
    <property type="entry name" value="GP_PDE_dom"/>
</dbReference>
<evidence type="ECO:0000259" key="1">
    <source>
        <dbReference type="PROSITE" id="PS51704"/>
    </source>
</evidence>
<dbReference type="CDD" id="cd08565">
    <property type="entry name" value="GDPD_pAtGDE_like"/>
    <property type="match status" value="1"/>
</dbReference>
<evidence type="ECO:0000313" key="3">
    <source>
        <dbReference type="Proteomes" id="UP001156691"/>
    </source>
</evidence>
<protein>
    <submittedName>
        <fullName evidence="2">Glycerophosphoryl diester phosphodiesterase</fullName>
    </submittedName>
</protein>
<dbReference type="Gene3D" id="3.20.20.190">
    <property type="entry name" value="Phosphatidylinositol (PI) phosphodiesterase"/>
    <property type="match status" value="1"/>
</dbReference>
<reference evidence="3" key="1">
    <citation type="journal article" date="2019" name="Int. J. Syst. Evol. Microbiol.">
        <title>The Global Catalogue of Microorganisms (GCM) 10K type strain sequencing project: providing services to taxonomists for standard genome sequencing and annotation.</title>
        <authorList>
            <consortium name="The Broad Institute Genomics Platform"/>
            <consortium name="The Broad Institute Genome Sequencing Center for Infectious Disease"/>
            <person name="Wu L."/>
            <person name="Ma J."/>
        </authorList>
    </citation>
    <scope>NUCLEOTIDE SEQUENCE [LARGE SCALE GENOMIC DNA]</scope>
    <source>
        <strain evidence="3">NBRC 112416</strain>
    </source>
</reference>
<dbReference type="InterPro" id="IPR017946">
    <property type="entry name" value="PLC-like_Pdiesterase_TIM-brl"/>
</dbReference>
<dbReference type="Proteomes" id="UP001156691">
    <property type="component" value="Unassembled WGS sequence"/>
</dbReference>
<dbReference type="PANTHER" id="PTHR46211">
    <property type="entry name" value="GLYCEROPHOSPHORYL DIESTER PHOSPHODIESTERASE"/>
    <property type="match status" value="1"/>
</dbReference>
<name>A0ABQ5WC24_9HYPH</name>
<dbReference type="PANTHER" id="PTHR46211:SF14">
    <property type="entry name" value="GLYCEROPHOSPHODIESTER PHOSPHODIESTERASE"/>
    <property type="match status" value="1"/>
</dbReference>
<evidence type="ECO:0000313" key="2">
    <source>
        <dbReference type="EMBL" id="GLQ57055.1"/>
    </source>
</evidence>
<gene>
    <name evidence="2" type="ORF">GCM10010862_43140</name>
</gene>
<dbReference type="SUPFAM" id="SSF51695">
    <property type="entry name" value="PLC-like phosphodiesterases"/>
    <property type="match status" value="1"/>
</dbReference>
<dbReference type="EMBL" id="BSNS01000022">
    <property type="protein sequence ID" value="GLQ57055.1"/>
    <property type="molecule type" value="Genomic_DNA"/>
</dbReference>
<sequence>MVHIVGHRGGRNLWPENSLTGFRELAKMPVDGVEFDVHLTGDGELVVIHDPTLDRTTDRTGPVAALKAGEHRQVRLKGSDDQPIPLLEEVLDIFVPTAMELHVELKADHNGTPYPGLEARVAEMLEAKGLSGRAIMTSFHAEVLAAIRHEAPHMRTLSSFDAKSAERMGGVKAGLETMLALSDVIAIEKSVLGPHWSEISAMIPKERLGVWVPNEEQDLSYWLGMPIRQLTTDRPDRAVSLRGA</sequence>
<dbReference type="PROSITE" id="PS51704">
    <property type="entry name" value="GP_PDE"/>
    <property type="match status" value="1"/>
</dbReference>
<comment type="caution">
    <text evidence="2">The sequence shown here is derived from an EMBL/GenBank/DDBJ whole genome shotgun (WGS) entry which is preliminary data.</text>
</comment>
<dbReference type="RefSeq" id="WP_284342430.1">
    <property type="nucleotide sequence ID" value="NZ_BSNS01000022.1"/>
</dbReference>
<accession>A0ABQ5WC24</accession>
<organism evidence="2 3">
    <name type="scientific">Devosia nitrariae</name>
    <dbReference type="NCBI Taxonomy" id="2071872"/>
    <lineage>
        <taxon>Bacteria</taxon>
        <taxon>Pseudomonadati</taxon>
        <taxon>Pseudomonadota</taxon>
        <taxon>Alphaproteobacteria</taxon>
        <taxon>Hyphomicrobiales</taxon>
        <taxon>Devosiaceae</taxon>
        <taxon>Devosia</taxon>
    </lineage>
</organism>